<reference evidence="1" key="1">
    <citation type="submission" date="2022-07" db="EMBL/GenBank/DDBJ databases">
        <title>Phylogenomic reconstructions and comparative analyses of Kickxellomycotina fungi.</title>
        <authorList>
            <person name="Reynolds N.K."/>
            <person name="Stajich J.E."/>
            <person name="Barry K."/>
            <person name="Grigoriev I.V."/>
            <person name="Crous P."/>
            <person name="Smith M.E."/>
        </authorList>
    </citation>
    <scope>NUCLEOTIDE SEQUENCE</scope>
    <source>
        <strain evidence="1">RSA 861</strain>
    </source>
</reference>
<proteinExistence type="predicted"/>
<dbReference type="AlphaFoldDB" id="A0A9W8AIU1"/>
<protein>
    <submittedName>
        <fullName evidence="1">Uncharacterized protein</fullName>
    </submittedName>
</protein>
<feature type="non-terminal residue" evidence="1">
    <location>
        <position position="113"/>
    </location>
</feature>
<accession>A0A9W8AIU1</accession>
<dbReference type="Proteomes" id="UP001150569">
    <property type="component" value="Unassembled WGS sequence"/>
</dbReference>
<evidence type="ECO:0000313" key="2">
    <source>
        <dbReference type="Proteomes" id="UP001150569"/>
    </source>
</evidence>
<keyword evidence="2" id="KW-1185">Reference proteome</keyword>
<gene>
    <name evidence="1" type="ORF">IWQ60_001681</name>
</gene>
<sequence length="113" mass="11788">MLIPAFTVAGEGLPAADSGLAYLNTLLLTLDGSDATALRTQATRAVAFHTNDRGDLWAARSTPGVDVDTDVALLDAGFAKVVTDVTLNNTDSLETDGDDSILTALQTLPADRR</sequence>
<comment type="caution">
    <text evidence="1">The sequence shown here is derived from an EMBL/GenBank/DDBJ whole genome shotgun (WGS) entry which is preliminary data.</text>
</comment>
<dbReference type="EMBL" id="JANBPT010000057">
    <property type="protein sequence ID" value="KAJ1928829.1"/>
    <property type="molecule type" value="Genomic_DNA"/>
</dbReference>
<name>A0A9W8AIU1_9FUNG</name>
<evidence type="ECO:0000313" key="1">
    <source>
        <dbReference type="EMBL" id="KAJ1928829.1"/>
    </source>
</evidence>
<organism evidence="1 2">
    <name type="scientific">Tieghemiomyces parasiticus</name>
    <dbReference type="NCBI Taxonomy" id="78921"/>
    <lineage>
        <taxon>Eukaryota</taxon>
        <taxon>Fungi</taxon>
        <taxon>Fungi incertae sedis</taxon>
        <taxon>Zoopagomycota</taxon>
        <taxon>Kickxellomycotina</taxon>
        <taxon>Dimargaritomycetes</taxon>
        <taxon>Dimargaritales</taxon>
        <taxon>Dimargaritaceae</taxon>
        <taxon>Tieghemiomyces</taxon>
    </lineage>
</organism>